<dbReference type="Proteomes" id="UP000441160">
    <property type="component" value="Unassembled WGS sequence"/>
</dbReference>
<dbReference type="AlphaFoldDB" id="A0AAW9XAD3"/>
<evidence type="ECO:0000313" key="1">
    <source>
        <dbReference type="EMBL" id="MWU34472.1"/>
    </source>
</evidence>
<evidence type="ECO:0000313" key="2">
    <source>
        <dbReference type="Proteomes" id="UP000441160"/>
    </source>
</evidence>
<gene>
    <name evidence="1" type="ORF">GP944_28225</name>
</gene>
<organism evidence="1 2">
    <name type="scientific">Escherichia coli</name>
    <dbReference type="NCBI Taxonomy" id="562"/>
    <lineage>
        <taxon>Bacteria</taxon>
        <taxon>Pseudomonadati</taxon>
        <taxon>Pseudomonadota</taxon>
        <taxon>Gammaproteobacteria</taxon>
        <taxon>Enterobacterales</taxon>
        <taxon>Enterobacteriaceae</taxon>
        <taxon>Escherichia</taxon>
    </lineage>
</organism>
<feature type="non-terminal residue" evidence="1">
    <location>
        <position position="73"/>
    </location>
</feature>
<dbReference type="RefSeq" id="WP_202132063.1">
    <property type="nucleotide sequence ID" value="NZ_WTRX01000395.1"/>
</dbReference>
<proteinExistence type="predicted"/>
<protein>
    <recommendedName>
        <fullName evidence="3">Glycosyltransferase family 1 protein</fullName>
    </recommendedName>
</protein>
<reference evidence="1 2" key="1">
    <citation type="submission" date="2019-12" db="EMBL/GenBank/DDBJ databases">
        <title>Enteriobacteria Tanzani isolates_8377-8380.</title>
        <authorList>
            <person name="Subbiah M."/>
            <person name="Call D."/>
        </authorList>
    </citation>
    <scope>NUCLEOTIDE SEQUENCE [LARGE SCALE GENOMIC DNA]</scope>
    <source>
        <strain evidence="1 2">8378wB3</strain>
    </source>
</reference>
<name>A0AAW9XAD3_ECOLX</name>
<comment type="caution">
    <text evidence="1">The sequence shown here is derived from an EMBL/GenBank/DDBJ whole genome shotgun (WGS) entry which is preliminary data.</text>
</comment>
<sequence>MQKYNKVVVCCPAELVTGGPELLHQFVHHLTEQGVDAHITYYPFCSKHSTPEAYKHYKINIISLSEIEASEDI</sequence>
<accession>A0AAW9XAD3</accession>
<evidence type="ECO:0008006" key="3">
    <source>
        <dbReference type="Google" id="ProtNLM"/>
    </source>
</evidence>
<dbReference type="EMBL" id="WTRX01000395">
    <property type="protein sequence ID" value="MWU34472.1"/>
    <property type="molecule type" value="Genomic_DNA"/>
</dbReference>